<protein>
    <submittedName>
        <fullName evidence="4">tRNA (Carboxymethyluridine(34)-5-O)-methyltransferase</fullName>
    </submittedName>
</protein>
<sequence length="214" mass="24169">MTSTGIEKDNVHAVYQQIAGHFSQTRHTPWPIVKRFLEDQNPGAIGLDVGCGNGKYLDVNNDILIIGSDRSSNLVDIARTKGEAVVSDGIAIPHPASRFDFCLSVAVIHHFSTTSRRMLAISSLLQTLLSNGRLLIYVWALEQKSSRRGWDEDCEQDVMVPWVNPQGVTYQRYYHLYRKGELEYDVSMAGGKVLESGYEKDNWWAICERNITIH</sequence>
<dbReference type="GO" id="GO:0005737">
    <property type="term" value="C:cytoplasm"/>
    <property type="evidence" value="ECO:0007669"/>
    <property type="project" value="TreeGrafter"/>
</dbReference>
<dbReference type="GO" id="GO:0030488">
    <property type="term" value="P:tRNA methylation"/>
    <property type="evidence" value="ECO:0007669"/>
    <property type="project" value="TreeGrafter"/>
</dbReference>
<dbReference type="PANTHER" id="PTHR13069:SF21">
    <property type="entry name" value="ALKYLATED DNA REPAIR PROTEIN ALKB HOMOLOG 8"/>
    <property type="match status" value="1"/>
</dbReference>
<dbReference type="InterPro" id="IPR029063">
    <property type="entry name" value="SAM-dependent_MTases_sf"/>
</dbReference>
<evidence type="ECO:0000256" key="1">
    <source>
        <dbReference type="ARBA" id="ARBA00022603"/>
    </source>
</evidence>
<dbReference type="GO" id="GO:0005634">
    <property type="term" value="C:nucleus"/>
    <property type="evidence" value="ECO:0007669"/>
    <property type="project" value="TreeGrafter"/>
</dbReference>
<feature type="domain" description="Methyltransferase type 11" evidence="3">
    <location>
        <begin position="47"/>
        <end position="136"/>
    </location>
</feature>
<dbReference type="GO" id="GO:0000049">
    <property type="term" value="F:tRNA binding"/>
    <property type="evidence" value="ECO:0007669"/>
    <property type="project" value="TreeGrafter"/>
</dbReference>
<evidence type="ECO:0000313" key="5">
    <source>
        <dbReference type="Proteomes" id="UP000186594"/>
    </source>
</evidence>
<dbReference type="InterPro" id="IPR051422">
    <property type="entry name" value="AlkB_tRNA_MeTrf/Diox"/>
</dbReference>
<dbReference type="GO" id="GO:0106335">
    <property type="term" value="F:tRNA (5-carboxymethyluridine(34)-5-O)-methyltransferase activity"/>
    <property type="evidence" value="ECO:0007669"/>
    <property type="project" value="TreeGrafter"/>
</dbReference>
<dbReference type="SUPFAM" id="SSF53335">
    <property type="entry name" value="S-adenosyl-L-methionine-dependent methyltransferases"/>
    <property type="match status" value="1"/>
</dbReference>
<dbReference type="AlphaFoldDB" id="A0A1U7LHG4"/>
<reference evidence="4 5" key="1">
    <citation type="submission" date="2016-04" db="EMBL/GenBank/DDBJ databases">
        <title>Evolutionary innovation and constraint leading to complex multicellularity in the Ascomycota.</title>
        <authorList>
            <person name="Cisse O."/>
            <person name="Nguyen A."/>
            <person name="Hewitt D.A."/>
            <person name="Jedd G."/>
            <person name="Stajich J.E."/>
        </authorList>
    </citation>
    <scope>NUCLEOTIDE SEQUENCE [LARGE SCALE GENOMIC DNA]</scope>
    <source>
        <strain evidence="4 5">DAH-3</strain>
    </source>
</reference>
<dbReference type="Pfam" id="PF08241">
    <property type="entry name" value="Methyltransf_11"/>
    <property type="match status" value="1"/>
</dbReference>
<dbReference type="OMA" id="VHEVYQQ"/>
<organism evidence="4 5">
    <name type="scientific">Neolecta irregularis (strain DAH-3)</name>
    <dbReference type="NCBI Taxonomy" id="1198029"/>
    <lineage>
        <taxon>Eukaryota</taxon>
        <taxon>Fungi</taxon>
        <taxon>Dikarya</taxon>
        <taxon>Ascomycota</taxon>
        <taxon>Taphrinomycotina</taxon>
        <taxon>Neolectales</taxon>
        <taxon>Neolectaceae</taxon>
        <taxon>Neolecta</taxon>
    </lineage>
</organism>
<dbReference type="OrthoDB" id="271595at2759"/>
<evidence type="ECO:0000256" key="2">
    <source>
        <dbReference type="ARBA" id="ARBA00022679"/>
    </source>
</evidence>
<dbReference type="STRING" id="1198029.A0A1U7LHG4"/>
<dbReference type="EMBL" id="LXFE01003926">
    <property type="protein sequence ID" value="OLL22068.1"/>
    <property type="molecule type" value="Genomic_DNA"/>
</dbReference>
<dbReference type="GO" id="GO:0002098">
    <property type="term" value="P:tRNA wobble uridine modification"/>
    <property type="evidence" value="ECO:0007669"/>
    <property type="project" value="TreeGrafter"/>
</dbReference>
<dbReference type="Proteomes" id="UP000186594">
    <property type="component" value="Unassembled WGS sequence"/>
</dbReference>
<evidence type="ECO:0000313" key="4">
    <source>
        <dbReference type="EMBL" id="OLL22068.1"/>
    </source>
</evidence>
<dbReference type="CDD" id="cd02440">
    <property type="entry name" value="AdoMet_MTases"/>
    <property type="match status" value="1"/>
</dbReference>
<evidence type="ECO:0000259" key="3">
    <source>
        <dbReference type="Pfam" id="PF08241"/>
    </source>
</evidence>
<keyword evidence="5" id="KW-1185">Reference proteome</keyword>
<proteinExistence type="predicted"/>
<dbReference type="PANTHER" id="PTHR13069">
    <property type="entry name" value="ALKYLATED DNA REPAIR PROTEIN ALKB HOMOLOG 8"/>
    <property type="match status" value="1"/>
</dbReference>
<keyword evidence="1 4" id="KW-0489">Methyltransferase</keyword>
<keyword evidence="2 4" id="KW-0808">Transferase</keyword>
<dbReference type="Gene3D" id="3.40.50.150">
    <property type="entry name" value="Vaccinia Virus protein VP39"/>
    <property type="match status" value="1"/>
</dbReference>
<comment type="caution">
    <text evidence="4">The sequence shown here is derived from an EMBL/GenBank/DDBJ whole genome shotgun (WGS) entry which is preliminary data.</text>
</comment>
<gene>
    <name evidence="4" type="ORF">NEOLI_003793</name>
</gene>
<accession>A0A1U7LHG4</accession>
<dbReference type="GO" id="GO:0008757">
    <property type="term" value="F:S-adenosylmethionine-dependent methyltransferase activity"/>
    <property type="evidence" value="ECO:0007669"/>
    <property type="project" value="InterPro"/>
</dbReference>
<name>A0A1U7LHG4_NEOID</name>
<dbReference type="InterPro" id="IPR013216">
    <property type="entry name" value="Methyltransf_11"/>
</dbReference>